<evidence type="ECO:0000313" key="2">
    <source>
        <dbReference type="EMBL" id="GAA5229058.1"/>
    </source>
</evidence>
<name>A0ABP9TT83_9MICC</name>
<comment type="caution">
    <text evidence="2">The sequence shown here is derived from an EMBL/GenBank/DDBJ whole genome shotgun (WGS) entry which is preliminary data.</text>
</comment>
<evidence type="ECO:0000313" key="3">
    <source>
        <dbReference type="Proteomes" id="UP001501257"/>
    </source>
</evidence>
<protein>
    <submittedName>
        <fullName evidence="2">Uncharacterized protein</fullName>
    </submittedName>
</protein>
<feature type="compositionally biased region" description="Basic and acidic residues" evidence="1">
    <location>
        <begin position="23"/>
        <end position="33"/>
    </location>
</feature>
<dbReference type="EMBL" id="BAABLK010000093">
    <property type="protein sequence ID" value="GAA5229058.1"/>
    <property type="molecule type" value="Genomic_DNA"/>
</dbReference>
<sequence>MEMPGTVRARQVSFADPDPWPGNKEDRARKKADGFISPDRRKARQMGPKRSWAIGPGSV</sequence>
<keyword evidence="3" id="KW-1185">Reference proteome</keyword>
<proteinExistence type="predicted"/>
<evidence type="ECO:0000256" key="1">
    <source>
        <dbReference type="SAM" id="MobiDB-lite"/>
    </source>
</evidence>
<reference evidence="3" key="1">
    <citation type="journal article" date="2019" name="Int. J. Syst. Evol. Microbiol.">
        <title>The Global Catalogue of Microorganisms (GCM) 10K type strain sequencing project: providing services to taxonomists for standard genome sequencing and annotation.</title>
        <authorList>
            <consortium name="The Broad Institute Genomics Platform"/>
            <consortium name="The Broad Institute Genome Sequencing Center for Infectious Disease"/>
            <person name="Wu L."/>
            <person name="Ma J."/>
        </authorList>
    </citation>
    <scope>NUCLEOTIDE SEQUENCE [LARGE SCALE GENOMIC DNA]</scope>
    <source>
        <strain evidence="3">JCM 18952</strain>
    </source>
</reference>
<dbReference type="Proteomes" id="UP001501257">
    <property type="component" value="Unassembled WGS sequence"/>
</dbReference>
<feature type="region of interest" description="Disordered" evidence="1">
    <location>
        <begin position="1"/>
        <end position="59"/>
    </location>
</feature>
<organism evidence="2 3">
    <name type="scientific">Paeniglutamicibacter antarcticus</name>
    <dbReference type="NCBI Taxonomy" id="494023"/>
    <lineage>
        <taxon>Bacteria</taxon>
        <taxon>Bacillati</taxon>
        <taxon>Actinomycetota</taxon>
        <taxon>Actinomycetes</taxon>
        <taxon>Micrococcales</taxon>
        <taxon>Micrococcaceae</taxon>
        <taxon>Paeniglutamicibacter</taxon>
    </lineage>
</organism>
<accession>A0ABP9TT83</accession>
<gene>
    <name evidence="2" type="ORF">GCM10025778_35970</name>
</gene>